<evidence type="ECO:0000313" key="2">
    <source>
        <dbReference type="Proteomes" id="UP000275408"/>
    </source>
</evidence>
<organism evidence="1 2">
    <name type="scientific">Pocillopora damicornis</name>
    <name type="common">Cauliflower coral</name>
    <name type="synonym">Millepora damicornis</name>
    <dbReference type="NCBI Taxonomy" id="46731"/>
    <lineage>
        <taxon>Eukaryota</taxon>
        <taxon>Metazoa</taxon>
        <taxon>Cnidaria</taxon>
        <taxon>Anthozoa</taxon>
        <taxon>Hexacorallia</taxon>
        <taxon>Scleractinia</taxon>
        <taxon>Astrocoeniina</taxon>
        <taxon>Pocilloporidae</taxon>
        <taxon>Pocillopora</taxon>
    </lineage>
</organism>
<reference evidence="1 2" key="1">
    <citation type="journal article" date="2018" name="Sci. Rep.">
        <title>Comparative analysis of the Pocillopora damicornis genome highlights role of immune system in coral evolution.</title>
        <authorList>
            <person name="Cunning R."/>
            <person name="Bay R.A."/>
            <person name="Gillette P."/>
            <person name="Baker A.C."/>
            <person name="Traylor-Knowles N."/>
        </authorList>
    </citation>
    <scope>NUCLEOTIDE SEQUENCE [LARGE SCALE GENOMIC DNA]</scope>
    <source>
        <strain evidence="1">RSMAS</strain>
        <tissue evidence="1">Whole animal</tissue>
    </source>
</reference>
<dbReference type="AlphaFoldDB" id="A0A3M6USU6"/>
<dbReference type="Proteomes" id="UP000275408">
    <property type="component" value="Unassembled WGS sequence"/>
</dbReference>
<accession>A0A3M6USU6</accession>
<evidence type="ECO:0000313" key="1">
    <source>
        <dbReference type="EMBL" id="RMX56647.1"/>
    </source>
</evidence>
<name>A0A3M6USU6_POCDA</name>
<proteinExistence type="predicted"/>
<dbReference type="EMBL" id="RCHS01000826">
    <property type="protein sequence ID" value="RMX56647.1"/>
    <property type="molecule type" value="Genomic_DNA"/>
</dbReference>
<comment type="caution">
    <text evidence="1">The sequence shown here is derived from an EMBL/GenBank/DDBJ whole genome shotgun (WGS) entry which is preliminary data.</text>
</comment>
<keyword evidence="2" id="KW-1185">Reference proteome</keyword>
<protein>
    <submittedName>
        <fullName evidence="1">Uncharacterized protein</fullName>
    </submittedName>
</protein>
<gene>
    <name evidence="1" type="ORF">pdam_00002379</name>
</gene>
<sequence>MVTLHLLLKELCVSGWLEGIPFKNSREAVAKQKFLCGFALMVISEKSGSSVEDWGTYYVIM</sequence>